<keyword evidence="3 9" id="KW-1133">Transmembrane helix</keyword>
<dbReference type="GO" id="GO:0004965">
    <property type="term" value="F:G protein-coupled GABA receptor activity"/>
    <property type="evidence" value="ECO:0007669"/>
    <property type="project" value="InterPro"/>
</dbReference>
<dbReference type="InterPro" id="IPR001828">
    <property type="entry name" value="ANF_lig-bd_rcpt"/>
</dbReference>
<keyword evidence="8" id="KW-0807">Transducer</keyword>
<dbReference type="AlphaFoldDB" id="A0A9P7Y0L9"/>
<dbReference type="GO" id="GO:0007214">
    <property type="term" value="P:gamma-aminobutyric acid signaling pathway"/>
    <property type="evidence" value="ECO:0007669"/>
    <property type="project" value="TreeGrafter"/>
</dbReference>
<dbReference type="Pfam" id="PF00003">
    <property type="entry name" value="7tm_3"/>
    <property type="match status" value="1"/>
</dbReference>
<feature type="transmembrane region" description="Helical" evidence="9">
    <location>
        <begin position="476"/>
        <end position="497"/>
    </location>
</feature>
<feature type="transmembrane region" description="Helical" evidence="9">
    <location>
        <begin position="547"/>
        <end position="565"/>
    </location>
</feature>
<evidence type="ECO:0000256" key="9">
    <source>
        <dbReference type="SAM" id="Phobius"/>
    </source>
</evidence>
<gene>
    <name evidence="11" type="ORF">KI688_008602</name>
</gene>
<dbReference type="Proteomes" id="UP000707451">
    <property type="component" value="Unassembled WGS sequence"/>
</dbReference>
<comment type="caution">
    <text evidence="11">The sequence shown here is derived from an EMBL/GenBank/DDBJ whole genome shotgun (WGS) entry which is preliminary data.</text>
</comment>
<evidence type="ECO:0000313" key="11">
    <source>
        <dbReference type="EMBL" id="KAG9071059.1"/>
    </source>
</evidence>
<evidence type="ECO:0000256" key="8">
    <source>
        <dbReference type="ARBA" id="ARBA00023224"/>
    </source>
</evidence>
<evidence type="ECO:0000256" key="1">
    <source>
        <dbReference type="ARBA" id="ARBA00004141"/>
    </source>
</evidence>
<dbReference type="Gene3D" id="3.40.50.2300">
    <property type="match status" value="3"/>
</dbReference>
<sequence>MQRPAQKPRLLTQFEFDTMWDPDPNTLRLGILLSLNLPSTQREATMVRSAISTIRMAVNEVNEEKIIPGLNMSILIRDSQSPSLYTSTGGAAAISAAGRLISAKVGGVIGDIKSDLTKYEALMTSSVLIPQCSFASGSASLSDQATYPSFYRTIPTIIVLVDAILEVVRRREYFSARARKLGIYILAYQPLTTAGVPFDPTYTFVKNRIQSSQSRIQVVIAAGDSQFALLHEMKEAGFFGPDYAWVTGNEISSQLRQDPDVKAYDGLIMIDNGWELSGYAPYDEFLSKWLRLNPLDYPGAGNPNLENNEGMAYSCVMMLANAYRDLIEKAVPDPANRNAQNPLIQQIIAGDHAANVNGFYNQTTYRGPSGPITLDQNGDRKEGYFMTFSMQDGHSVLFATSFIGNYTFIREPHFKDGHPKPPSDAPPWAIQNPRWDNASGIVLGTLCIIGIVLTIISGVLVVYFRDNIVIKASSPTFCLCELLGILLIMIWCALHIGIPDMAMCIVQNFILPIGVTLLVGSLTIKNYRIYRIFNSVTVMNQAFQTRLLLRWMALALFLCVVPMIVEVSIDAPRPEMINIRSIQWIRCRGSMTQVWWVLSSSIIPAILVFFGVFLAFKTRNVVFLWNEAKQISLVL</sequence>
<feature type="transmembrane region" description="Helical" evidence="9">
    <location>
        <begin position="594"/>
        <end position="616"/>
    </location>
</feature>
<evidence type="ECO:0000313" key="12">
    <source>
        <dbReference type="Proteomes" id="UP000707451"/>
    </source>
</evidence>
<proteinExistence type="predicted"/>
<keyword evidence="6" id="KW-0675">Receptor</keyword>
<keyword evidence="2 9" id="KW-0812">Transmembrane</keyword>
<evidence type="ECO:0000256" key="6">
    <source>
        <dbReference type="ARBA" id="ARBA00023170"/>
    </source>
</evidence>
<dbReference type="EMBL" id="JAHRHY010000003">
    <property type="protein sequence ID" value="KAG9071059.1"/>
    <property type="molecule type" value="Genomic_DNA"/>
</dbReference>
<protein>
    <recommendedName>
        <fullName evidence="10">G-protein coupled receptors family 3 profile domain-containing protein</fullName>
    </recommendedName>
</protein>
<evidence type="ECO:0000259" key="10">
    <source>
        <dbReference type="PROSITE" id="PS50259"/>
    </source>
</evidence>
<dbReference type="InterPro" id="IPR017978">
    <property type="entry name" value="GPCR_3_C"/>
</dbReference>
<comment type="subcellular location">
    <subcellularLocation>
        <location evidence="1">Membrane</location>
        <topology evidence="1">Multi-pass membrane protein</topology>
    </subcellularLocation>
</comment>
<evidence type="ECO:0000256" key="7">
    <source>
        <dbReference type="ARBA" id="ARBA00023180"/>
    </source>
</evidence>
<dbReference type="PANTHER" id="PTHR10519:SF20">
    <property type="entry name" value="G-PROTEIN COUPLED RECEPTOR 156-RELATED"/>
    <property type="match status" value="1"/>
</dbReference>
<keyword evidence="12" id="KW-1185">Reference proteome</keyword>
<dbReference type="OrthoDB" id="5597995at2759"/>
<keyword evidence="4" id="KW-0297">G-protein coupled receptor</keyword>
<dbReference type="InterPro" id="IPR028082">
    <property type="entry name" value="Peripla_BP_I"/>
</dbReference>
<evidence type="ECO:0000256" key="2">
    <source>
        <dbReference type="ARBA" id="ARBA00022692"/>
    </source>
</evidence>
<feature type="transmembrane region" description="Helical" evidence="9">
    <location>
        <begin position="509"/>
        <end position="527"/>
    </location>
</feature>
<dbReference type="GO" id="GO:0038039">
    <property type="term" value="C:G protein-coupled receptor heterodimeric complex"/>
    <property type="evidence" value="ECO:0007669"/>
    <property type="project" value="TreeGrafter"/>
</dbReference>
<keyword evidence="7" id="KW-0325">Glycoprotein</keyword>
<organism evidence="11 12">
    <name type="scientific">Linnemannia hyalina</name>
    <dbReference type="NCBI Taxonomy" id="64524"/>
    <lineage>
        <taxon>Eukaryota</taxon>
        <taxon>Fungi</taxon>
        <taxon>Fungi incertae sedis</taxon>
        <taxon>Mucoromycota</taxon>
        <taxon>Mortierellomycotina</taxon>
        <taxon>Mortierellomycetes</taxon>
        <taxon>Mortierellales</taxon>
        <taxon>Mortierellaceae</taxon>
        <taxon>Linnemannia</taxon>
    </lineage>
</organism>
<reference evidence="11" key="1">
    <citation type="submission" date="2021-06" db="EMBL/GenBank/DDBJ databases">
        <title>Genome Sequence of Mortierella hyaline Strain SCG-10, a Cold-Adapted, Nitrate-Reducing Fungus Isolated from Soil in Minnesota, USA.</title>
        <authorList>
            <person name="Aldossari N."/>
        </authorList>
    </citation>
    <scope>NUCLEOTIDE SEQUENCE</scope>
    <source>
        <strain evidence="11">SCG-10</strain>
    </source>
</reference>
<feature type="transmembrane region" description="Helical" evidence="9">
    <location>
        <begin position="441"/>
        <end position="464"/>
    </location>
</feature>
<feature type="domain" description="G-protein coupled receptors family 3 profile" evidence="10">
    <location>
        <begin position="439"/>
        <end position="635"/>
    </location>
</feature>
<dbReference type="SUPFAM" id="SSF53822">
    <property type="entry name" value="Periplasmic binding protein-like I"/>
    <property type="match status" value="1"/>
</dbReference>
<dbReference type="PROSITE" id="PS50259">
    <property type="entry name" value="G_PROTEIN_RECEP_F3_4"/>
    <property type="match status" value="1"/>
</dbReference>
<evidence type="ECO:0000256" key="4">
    <source>
        <dbReference type="ARBA" id="ARBA00023040"/>
    </source>
</evidence>
<evidence type="ECO:0000256" key="3">
    <source>
        <dbReference type="ARBA" id="ARBA00022989"/>
    </source>
</evidence>
<dbReference type="Pfam" id="PF01094">
    <property type="entry name" value="ANF_receptor"/>
    <property type="match status" value="2"/>
</dbReference>
<keyword evidence="5 9" id="KW-0472">Membrane</keyword>
<dbReference type="InterPro" id="IPR002455">
    <property type="entry name" value="GPCR3_GABA-B"/>
</dbReference>
<name>A0A9P7Y0L9_9FUNG</name>
<accession>A0A9P7Y0L9</accession>
<evidence type="ECO:0000256" key="5">
    <source>
        <dbReference type="ARBA" id="ARBA00023136"/>
    </source>
</evidence>
<dbReference type="PANTHER" id="PTHR10519">
    <property type="entry name" value="GABA-B RECEPTOR"/>
    <property type="match status" value="1"/>
</dbReference>